<feature type="transmembrane region" description="Helical" evidence="1">
    <location>
        <begin position="60"/>
        <end position="79"/>
    </location>
</feature>
<sequence>MLCSWCACGRKWSCFLMLGSVIFLFWKDKAKVNNLKLLFHSSLNLLAILILLFNISKIMVLVSFSGLGFLIVFLLFYIFSCSL</sequence>
<organism evidence="2">
    <name type="scientific">Rhizophora mucronata</name>
    <name type="common">Asiatic mangrove</name>
    <dbReference type="NCBI Taxonomy" id="61149"/>
    <lineage>
        <taxon>Eukaryota</taxon>
        <taxon>Viridiplantae</taxon>
        <taxon>Streptophyta</taxon>
        <taxon>Embryophyta</taxon>
        <taxon>Tracheophyta</taxon>
        <taxon>Spermatophyta</taxon>
        <taxon>Magnoliopsida</taxon>
        <taxon>eudicotyledons</taxon>
        <taxon>Gunneridae</taxon>
        <taxon>Pentapetalae</taxon>
        <taxon>rosids</taxon>
        <taxon>fabids</taxon>
        <taxon>Malpighiales</taxon>
        <taxon>Rhizophoraceae</taxon>
        <taxon>Rhizophora</taxon>
    </lineage>
</organism>
<proteinExistence type="predicted"/>
<dbReference type="AlphaFoldDB" id="A0A2P2P2V4"/>
<keyword evidence="1" id="KW-0812">Transmembrane</keyword>
<name>A0A2P2P2V4_RHIMU</name>
<feature type="transmembrane region" description="Helical" evidence="1">
    <location>
        <begin position="34"/>
        <end position="53"/>
    </location>
</feature>
<reference evidence="2" key="1">
    <citation type="submission" date="2018-02" db="EMBL/GenBank/DDBJ databases">
        <title>Rhizophora mucronata_Transcriptome.</title>
        <authorList>
            <person name="Meera S.P."/>
            <person name="Sreeshan A."/>
            <person name="Augustine A."/>
        </authorList>
    </citation>
    <scope>NUCLEOTIDE SEQUENCE</scope>
    <source>
        <tissue evidence="2">Leaf</tissue>
    </source>
</reference>
<dbReference type="EMBL" id="GGEC01068525">
    <property type="protein sequence ID" value="MBX49009.1"/>
    <property type="molecule type" value="Transcribed_RNA"/>
</dbReference>
<accession>A0A2P2P2V4</accession>
<feature type="transmembrane region" description="Helical" evidence="1">
    <location>
        <begin position="12"/>
        <end position="28"/>
    </location>
</feature>
<keyword evidence="1" id="KW-0472">Membrane</keyword>
<protein>
    <submittedName>
        <fullName evidence="2">Uncharacterized protein</fullName>
    </submittedName>
</protein>
<evidence type="ECO:0000313" key="2">
    <source>
        <dbReference type="EMBL" id="MBX49009.1"/>
    </source>
</evidence>
<keyword evidence="1" id="KW-1133">Transmembrane helix</keyword>
<evidence type="ECO:0000256" key="1">
    <source>
        <dbReference type="SAM" id="Phobius"/>
    </source>
</evidence>